<feature type="short sequence motif" description="Q motif" evidence="6">
    <location>
        <begin position="1"/>
        <end position="27"/>
    </location>
</feature>
<dbReference type="InterPro" id="IPR000629">
    <property type="entry name" value="RNA-helicase_DEAD-box_CS"/>
</dbReference>
<comment type="similarity">
    <text evidence="5 7">Belongs to the DEAD box helicase family.</text>
</comment>
<accession>A0A2S7TYP1</accession>
<dbReference type="CDD" id="cd00268">
    <property type="entry name" value="DEADc"/>
    <property type="match status" value="1"/>
</dbReference>
<dbReference type="OrthoDB" id="9805696at2"/>
<evidence type="ECO:0000259" key="11">
    <source>
        <dbReference type="PROSITE" id="PS51195"/>
    </source>
</evidence>
<evidence type="ECO:0000259" key="10">
    <source>
        <dbReference type="PROSITE" id="PS51194"/>
    </source>
</evidence>
<keyword evidence="4 7" id="KW-0067">ATP-binding</keyword>
<dbReference type="GO" id="GO:0016787">
    <property type="term" value="F:hydrolase activity"/>
    <property type="evidence" value="ECO:0007669"/>
    <property type="project" value="UniProtKB-KW"/>
</dbReference>
<dbReference type="CDD" id="cd18787">
    <property type="entry name" value="SF2_C_DEAD"/>
    <property type="match status" value="1"/>
</dbReference>
<evidence type="ECO:0000313" key="13">
    <source>
        <dbReference type="Proteomes" id="UP000239907"/>
    </source>
</evidence>
<feature type="domain" description="DEAD-box RNA helicase Q" evidence="11">
    <location>
        <begin position="1"/>
        <end position="27"/>
    </location>
</feature>
<feature type="region of interest" description="Disordered" evidence="8">
    <location>
        <begin position="375"/>
        <end position="441"/>
    </location>
</feature>
<dbReference type="RefSeq" id="WP_105042363.1">
    <property type="nucleotide sequence ID" value="NZ_MQWA01000001.1"/>
</dbReference>
<dbReference type="Pfam" id="PF00271">
    <property type="entry name" value="Helicase_C"/>
    <property type="match status" value="1"/>
</dbReference>
<proteinExistence type="inferred from homology"/>
<evidence type="ECO:0000256" key="2">
    <source>
        <dbReference type="ARBA" id="ARBA00022801"/>
    </source>
</evidence>
<evidence type="ECO:0000256" key="6">
    <source>
        <dbReference type="PROSITE-ProRule" id="PRU00552"/>
    </source>
</evidence>
<keyword evidence="3 7" id="KW-0347">Helicase</keyword>
<evidence type="ECO:0000256" key="7">
    <source>
        <dbReference type="RuleBase" id="RU000492"/>
    </source>
</evidence>
<dbReference type="InterPro" id="IPR050079">
    <property type="entry name" value="DEAD_box_RNA_helicase"/>
</dbReference>
<dbReference type="GO" id="GO:0003724">
    <property type="term" value="F:RNA helicase activity"/>
    <property type="evidence" value="ECO:0007669"/>
    <property type="project" value="InterPro"/>
</dbReference>
<dbReference type="EMBL" id="MQWA01000001">
    <property type="protein sequence ID" value="PQJ27869.1"/>
    <property type="molecule type" value="Genomic_DNA"/>
</dbReference>
<dbReference type="PANTHER" id="PTHR47959:SF13">
    <property type="entry name" value="ATP-DEPENDENT RNA HELICASE RHLE"/>
    <property type="match status" value="1"/>
</dbReference>
<dbReference type="Gene3D" id="3.40.50.300">
    <property type="entry name" value="P-loop containing nucleotide triphosphate hydrolases"/>
    <property type="match status" value="2"/>
</dbReference>
<dbReference type="AlphaFoldDB" id="A0A2S7TYP1"/>
<dbReference type="PANTHER" id="PTHR47959">
    <property type="entry name" value="ATP-DEPENDENT RNA HELICASE RHLE-RELATED"/>
    <property type="match status" value="1"/>
</dbReference>
<evidence type="ECO:0000313" key="12">
    <source>
        <dbReference type="EMBL" id="PQJ27869.1"/>
    </source>
</evidence>
<evidence type="ECO:0000256" key="8">
    <source>
        <dbReference type="SAM" id="MobiDB-lite"/>
    </source>
</evidence>
<dbReference type="GO" id="GO:0003676">
    <property type="term" value="F:nucleic acid binding"/>
    <property type="evidence" value="ECO:0007669"/>
    <property type="project" value="InterPro"/>
</dbReference>
<protein>
    <submittedName>
        <fullName evidence="12">RNA helicase</fullName>
    </submittedName>
</protein>
<evidence type="ECO:0000259" key="9">
    <source>
        <dbReference type="PROSITE" id="PS51192"/>
    </source>
</evidence>
<dbReference type="InterPro" id="IPR014014">
    <property type="entry name" value="RNA_helicase_DEAD_Q_motif"/>
</dbReference>
<dbReference type="SMART" id="SM00487">
    <property type="entry name" value="DEXDc"/>
    <property type="match status" value="1"/>
</dbReference>
<dbReference type="GO" id="GO:0005829">
    <property type="term" value="C:cytosol"/>
    <property type="evidence" value="ECO:0007669"/>
    <property type="project" value="TreeGrafter"/>
</dbReference>
<dbReference type="PROSITE" id="PS51195">
    <property type="entry name" value="Q_MOTIF"/>
    <property type="match status" value="1"/>
</dbReference>
<dbReference type="GO" id="GO:0005524">
    <property type="term" value="F:ATP binding"/>
    <property type="evidence" value="ECO:0007669"/>
    <property type="project" value="UniProtKB-KW"/>
</dbReference>
<keyword evidence="1 7" id="KW-0547">Nucleotide-binding</keyword>
<feature type="domain" description="Helicase C-terminal" evidence="10">
    <location>
        <begin position="216"/>
        <end position="382"/>
    </location>
</feature>
<dbReference type="InterPro" id="IPR014001">
    <property type="entry name" value="Helicase_ATP-bd"/>
</dbReference>
<dbReference type="SUPFAM" id="SSF52540">
    <property type="entry name" value="P-loop containing nucleoside triphosphate hydrolases"/>
    <property type="match status" value="1"/>
</dbReference>
<feature type="compositionally biased region" description="Basic residues" evidence="8">
    <location>
        <begin position="423"/>
        <end position="441"/>
    </location>
</feature>
<reference evidence="12 13" key="1">
    <citation type="submission" date="2016-12" db="EMBL/GenBank/DDBJ databases">
        <title>Study of bacterial adaptation to deep sea.</title>
        <authorList>
            <person name="Song J."/>
            <person name="Yoshizawa S."/>
            <person name="Kogure K."/>
        </authorList>
    </citation>
    <scope>NUCLEOTIDE SEQUENCE [LARGE SCALE GENOMIC DNA]</scope>
    <source>
        <strain evidence="12 13">SAORIC-165</strain>
    </source>
</reference>
<dbReference type="InterPro" id="IPR044742">
    <property type="entry name" value="DEAD/DEAH_RhlB"/>
</dbReference>
<feature type="domain" description="Helicase ATP-binding" evidence="9">
    <location>
        <begin position="30"/>
        <end position="205"/>
    </location>
</feature>
<dbReference type="PROSITE" id="PS00039">
    <property type="entry name" value="DEAD_ATP_HELICASE"/>
    <property type="match status" value="1"/>
</dbReference>
<keyword evidence="13" id="KW-1185">Reference proteome</keyword>
<keyword evidence="2 7" id="KW-0378">Hydrolase</keyword>
<dbReference type="InterPro" id="IPR001650">
    <property type="entry name" value="Helicase_C-like"/>
</dbReference>
<organism evidence="12 13">
    <name type="scientific">Rubritalea profundi</name>
    <dbReference type="NCBI Taxonomy" id="1658618"/>
    <lineage>
        <taxon>Bacteria</taxon>
        <taxon>Pseudomonadati</taxon>
        <taxon>Verrucomicrobiota</taxon>
        <taxon>Verrucomicrobiia</taxon>
        <taxon>Verrucomicrobiales</taxon>
        <taxon>Rubritaleaceae</taxon>
        <taxon>Rubritalea</taxon>
    </lineage>
</organism>
<comment type="caution">
    <text evidence="12">The sequence shown here is derived from an EMBL/GenBank/DDBJ whole genome shotgun (WGS) entry which is preliminary data.</text>
</comment>
<evidence type="ECO:0000256" key="1">
    <source>
        <dbReference type="ARBA" id="ARBA00022741"/>
    </source>
</evidence>
<dbReference type="Proteomes" id="UP000239907">
    <property type="component" value="Unassembled WGS sequence"/>
</dbReference>
<feature type="compositionally biased region" description="Basic and acidic residues" evidence="8">
    <location>
        <begin position="381"/>
        <end position="402"/>
    </location>
</feature>
<evidence type="ECO:0000256" key="4">
    <source>
        <dbReference type="ARBA" id="ARBA00022840"/>
    </source>
</evidence>
<evidence type="ECO:0000256" key="3">
    <source>
        <dbReference type="ARBA" id="ARBA00022806"/>
    </source>
</evidence>
<dbReference type="PROSITE" id="PS51192">
    <property type="entry name" value="HELICASE_ATP_BIND_1"/>
    <property type="match status" value="1"/>
</dbReference>
<gene>
    <name evidence="12" type="ORF">BSZ32_04710</name>
</gene>
<dbReference type="Pfam" id="PF00270">
    <property type="entry name" value="DEAD"/>
    <property type="match status" value="1"/>
</dbReference>
<name>A0A2S7TYP1_9BACT</name>
<dbReference type="PROSITE" id="PS51194">
    <property type="entry name" value="HELICASE_CTER"/>
    <property type="match status" value="1"/>
</dbReference>
<dbReference type="InterPro" id="IPR011545">
    <property type="entry name" value="DEAD/DEAH_box_helicase_dom"/>
</dbReference>
<evidence type="ECO:0000256" key="5">
    <source>
        <dbReference type="ARBA" id="ARBA00038437"/>
    </source>
</evidence>
<dbReference type="InterPro" id="IPR027417">
    <property type="entry name" value="P-loop_NTPase"/>
</dbReference>
<sequence length="441" mass="49299">MSFQELHERIQKAVTDTGYTKATPIQERAIPRVLKGADVIGIAQTGTGKTAAFTLPLLSKLAESTEANETRCTRVLIIAPTRELVSQIHDNVRTYAKYTNLRTAAIHGGITDKGQIEKLDTGADIIIATPGRLLDLIERGHGKFQGLKALVLDEADRMLDMGFISDIRTICKKLPKSRQTLLFSATMNAQIESMTKEFLNSPTIVEVDRRANPAETVTQSIYEVFEHQKTDLLNHLLDSSHNFYAVIVFVRTRDGAETLIQALKHVKVSAEAIHGDKKQGQRRKALRDFKEGKIRVLVATDVAARGIDISGVTHVINFDFPEHSEDYIHRIGRTGRAEAEGEAITFTTPDNSMALKKLEKLIRVTLPRKRAEGFQYAKAPLPEDKGRRKGPKKEEKKSHFDTPSKFSNKNKPNSRRKPDTSKPSRKPSAKPVGKKPTRKRK</sequence>
<dbReference type="SMART" id="SM00490">
    <property type="entry name" value="HELICc"/>
    <property type="match status" value="1"/>
</dbReference>